<protein>
    <recommendedName>
        <fullName evidence="3">Tyr recombinase domain-containing protein</fullName>
    </recommendedName>
</protein>
<feature type="domain" description="Tyr recombinase" evidence="3">
    <location>
        <begin position="130"/>
        <end position="320"/>
    </location>
</feature>
<dbReference type="GO" id="GO:0006310">
    <property type="term" value="P:DNA recombination"/>
    <property type="evidence" value="ECO:0007669"/>
    <property type="project" value="UniProtKB-KW"/>
</dbReference>
<dbReference type="EMBL" id="CP092621">
    <property type="protein sequence ID" value="UMM19795.1"/>
    <property type="molecule type" value="Genomic_DNA"/>
</dbReference>
<dbReference type="InterPro" id="IPR011010">
    <property type="entry name" value="DNA_brk_join_enz"/>
</dbReference>
<keyword evidence="1" id="KW-0233">DNA recombination</keyword>
<reference evidence="5 7" key="1">
    <citation type="submission" date="2022-04" db="EMBL/GenBank/DDBJ databases">
        <title>Chromosome-level reference genomes for two strains of Caenorhabditis briggsae: an improved platform for comparative genomics.</title>
        <authorList>
            <person name="Stevens L."/>
            <person name="Andersen E."/>
        </authorList>
    </citation>
    <scope>NUCLEOTIDE SEQUENCE [LARGE SCALE GENOMIC DNA]</scope>
    <source>
        <strain evidence="5">VX34</strain>
        <tissue evidence="5">Whole-organism</tissue>
    </source>
</reference>
<dbReference type="InterPro" id="IPR013762">
    <property type="entry name" value="Integrase-like_cat_sf"/>
</dbReference>
<sequence length="341" mass="38522">MSRVETQEVEQGRKLKFLEEIAEYGGPVDFNQLTHVLRTVSRKSKAINTIKAYDRENHVRRKWLSANHLPLDEKTTILYLAHRFLTTGSGSLAKIASAFQMANGTFSVLESQMVSDMIRAKRREEIATRQQPKMVELESIQKLFESLSDDPKSERDTLIVVLSFFALLRASETAELKWEDIKFSKNRLEVRIRSAKNDQLGLGRSTFVECPEGGDLDCLIKRWRVRVSLSGITSEFLFPSFQKGDKLSANTISSIARRRLEMIGVSATHHALRRGSANELQAKGLTLEQIKAKGRWRSGGGLMRYLQDNPMAQGLSEVPEEKEVTGEAEEDDGPPVLEKEV</sequence>
<dbReference type="PANTHER" id="PTHR33435:SF3">
    <property type="entry name" value="PROTEIN CBG21870"/>
    <property type="match status" value="1"/>
</dbReference>
<dbReference type="Pfam" id="PF00589">
    <property type="entry name" value="Phage_integrase"/>
    <property type="match status" value="1"/>
</dbReference>
<gene>
    <name evidence="4" type="ORF">L3Y34_019116</name>
    <name evidence="5" type="ORF">L5515_015246</name>
</gene>
<evidence type="ECO:0000313" key="4">
    <source>
        <dbReference type="EMBL" id="ULU07862.1"/>
    </source>
</evidence>
<dbReference type="Proteomes" id="UP000827892">
    <property type="component" value="Chromosome II"/>
</dbReference>
<evidence type="ECO:0000313" key="6">
    <source>
        <dbReference type="Proteomes" id="UP000827892"/>
    </source>
</evidence>
<evidence type="ECO:0000313" key="5">
    <source>
        <dbReference type="EMBL" id="UMM19795.1"/>
    </source>
</evidence>
<evidence type="ECO:0000256" key="1">
    <source>
        <dbReference type="ARBA" id="ARBA00023172"/>
    </source>
</evidence>
<proteinExistence type="predicted"/>
<dbReference type="GO" id="GO:0003677">
    <property type="term" value="F:DNA binding"/>
    <property type="evidence" value="ECO:0007669"/>
    <property type="project" value="InterPro"/>
</dbReference>
<dbReference type="InterPro" id="IPR002104">
    <property type="entry name" value="Integrase_catalytic"/>
</dbReference>
<accession>A0AAE9EDL7</accession>
<evidence type="ECO:0000256" key="2">
    <source>
        <dbReference type="SAM" id="MobiDB-lite"/>
    </source>
</evidence>
<evidence type="ECO:0000313" key="7">
    <source>
        <dbReference type="Proteomes" id="UP000829354"/>
    </source>
</evidence>
<dbReference type="PROSITE" id="PS51898">
    <property type="entry name" value="TYR_RECOMBINASE"/>
    <property type="match status" value="1"/>
</dbReference>
<dbReference type="PANTHER" id="PTHR33435">
    <property type="entry name" value="PROTEIN CBG21870-RELATED"/>
    <property type="match status" value="1"/>
</dbReference>
<name>A0AAE9EDL7_CAEBR</name>
<dbReference type="SUPFAM" id="SSF56349">
    <property type="entry name" value="DNA breaking-rejoining enzymes"/>
    <property type="match status" value="1"/>
</dbReference>
<dbReference type="Proteomes" id="UP000829354">
    <property type="component" value="Chromosome II"/>
</dbReference>
<reference evidence="4 6" key="2">
    <citation type="submission" date="2022-05" db="EMBL/GenBank/DDBJ databases">
        <title>Chromosome-level reference genomes for two strains of Caenorhabditis briggsae: an improved platform for comparative genomics.</title>
        <authorList>
            <person name="Stevens L."/>
            <person name="Andersen E.C."/>
        </authorList>
    </citation>
    <scope>NUCLEOTIDE SEQUENCE [LARGE SCALE GENOMIC DNA]</scope>
    <source>
        <strain evidence="4">QX1410_ONT</strain>
        <tissue evidence="4">Whole-organism</tissue>
    </source>
</reference>
<dbReference type="Gene3D" id="1.10.443.10">
    <property type="entry name" value="Intergrase catalytic core"/>
    <property type="match status" value="1"/>
</dbReference>
<dbReference type="AlphaFoldDB" id="A0AAE9EDL7"/>
<evidence type="ECO:0000259" key="3">
    <source>
        <dbReference type="PROSITE" id="PS51898"/>
    </source>
</evidence>
<dbReference type="EMBL" id="CP090892">
    <property type="protein sequence ID" value="ULU07862.1"/>
    <property type="molecule type" value="Genomic_DNA"/>
</dbReference>
<feature type="region of interest" description="Disordered" evidence="2">
    <location>
        <begin position="310"/>
        <end position="341"/>
    </location>
</feature>
<keyword evidence="7" id="KW-1185">Reference proteome</keyword>
<organism evidence="5 7">
    <name type="scientific">Caenorhabditis briggsae</name>
    <dbReference type="NCBI Taxonomy" id="6238"/>
    <lineage>
        <taxon>Eukaryota</taxon>
        <taxon>Metazoa</taxon>
        <taxon>Ecdysozoa</taxon>
        <taxon>Nematoda</taxon>
        <taxon>Chromadorea</taxon>
        <taxon>Rhabditida</taxon>
        <taxon>Rhabditina</taxon>
        <taxon>Rhabditomorpha</taxon>
        <taxon>Rhabditoidea</taxon>
        <taxon>Rhabditidae</taxon>
        <taxon>Peloderinae</taxon>
        <taxon>Caenorhabditis</taxon>
    </lineage>
</organism>
<dbReference type="GO" id="GO:0015074">
    <property type="term" value="P:DNA integration"/>
    <property type="evidence" value="ECO:0007669"/>
    <property type="project" value="InterPro"/>
</dbReference>